<organism evidence="1 2">
    <name type="scientific">Paracidobacterium acidisoli</name>
    <dbReference type="NCBI Taxonomy" id="2303751"/>
    <lineage>
        <taxon>Bacteria</taxon>
        <taxon>Pseudomonadati</taxon>
        <taxon>Acidobacteriota</taxon>
        <taxon>Terriglobia</taxon>
        <taxon>Terriglobales</taxon>
        <taxon>Acidobacteriaceae</taxon>
        <taxon>Paracidobacterium</taxon>
    </lineage>
</organism>
<evidence type="ECO:0000313" key="1">
    <source>
        <dbReference type="EMBL" id="RFU14901.1"/>
    </source>
</evidence>
<dbReference type="AlphaFoldDB" id="A0A372IJH6"/>
<gene>
    <name evidence="1" type="ORF">D0Y96_18990</name>
</gene>
<keyword evidence="2" id="KW-1185">Reference proteome</keyword>
<name>A0A372IJH6_9BACT</name>
<evidence type="ECO:0008006" key="3">
    <source>
        <dbReference type="Google" id="ProtNLM"/>
    </source>
</evidence>
<proteinExistence type="predicted"/>
<comment type="caution">
    <text evidence="1">The sequence shown here is derived from an EMBL/GenBank/DDBJ whole genome shotgun (WGS) entry which is preliminary data.</text>
</comment>
<dbReference type="EMBL" id="QVQT01000008">
    <property type="protein sequence ID" value="RFU14901.1"/>
    <property type="molecule type" value="Genomic_DNA"/>
</dbReference>
<protein>
    <recommendedName>
        <fullName evidence="3">Adenylate cyclase</fullName>
    </recommendedName>
</protein>
<sequence length="456" mass="50464">MSEIVSVPVAPLKGIPDTQPAASLEGNPRWEAIQCVLQTPSFARSARLSAFLEYVGRRAILGLHDEITEQQIGIHVFEREPDYNPGDDGIVRQNARQLRQRLALYYQEEGLRDSIRVTIPRGSYVPVFESTTQEGPAEASIQDWEISSHAPEANPETQQTAPEAGLLEHIDAAIAPRPRRKWLIAAAVLMLLGISGSVAYVRYEQSVTNLDLLWSSLFQPRRTTYIVPGDAGMKLFTNVAHRTVSVAEYASRSYLATPPGQSSPDSSPASDSMAQRRYTTMSDVKLIVALMRLPRHYSDQIQVIFAREFSPNDLKTGNGILIGAPEANPWVQIFDSQVDFSVAYGRNYTILNRKPKHNESQTYSTFDSGDTRYSYGIVSLTPNLDQTGHVLLIEGPTMDQIEAAEDFLLNPVKMVAVLKQARGTNGELHSFDALLQTTSYKGGSLEAKLASLHLHP</sequence>
<evidence type="ECO:0000313" key="2">
    <source>
        <dbReference type="Proteomes" id="UP000264702"/>
    </source>
</evidence>
<dbReference type="Proteomes" id="UP000264702">
    <property type="component" value="Unassembled WGS sequence"/>
</dbReference>
<accession>A0A372IJH6</accession>
<reference evidence="1 2" key="1">
    <citation type="submission" date="2018-08" db="EMBL/GenBank/DDBJ databases">
        <title>Acidipila sp. 4G-K13, an acidobacterium isolated from forest soil.</title>
        <authorList>
            <person name="Gao Z.-H."/>
            <person name="Qiu L.-H."/>
        </authorList>
    </citation>
    <scope>NUCLEOTIDE SEQUENCE [LARGE SCALE GENOMIC DNA]</scope>
    <source>
        <strain evidence="1 2">4G-K13</strain>
    </source>
</reference>